<dbReference type="EMBL" id="CP002418">
    <property type="protein sequence ID" value="ADU46300.1"/>
    <property type="molecule type" value="Genomic_DNA"/>
</dbReference>
<evidence type="ECO:0000256" key="3">
    <source>
        <dbReference type="ARBA" id="ARBA00020552"/>
    </source>
</evidence>
<dbReference type="OrthoDB" id="8256082at2"/>
<reference evidence="8" key="1">
    <citation type="submission" date="2010-12" db="EMBL/GenBank/DDBJ databases">
        <title>Complete sequence of Rhodopseudomonas palustris DX-1.</title>
        <authorList>
            <consortium name="US DOE Joint Genome Institute"/>
            <person name="Lucas S."/>
            <person name="Copeland A."/>
            <person name="Lapidus A."/>
            <person name="Cheng J.-F."/>
            <person name="Goodwin L."/>
            <person name="Pitluck S."/>
            <person name="Misra M."/>
            <person name="Chertkov O."/>
            <person name="Detter J.C."/>
            <person name="Han C."/>
            <person name="Tapia R."/>
            <person name="Land M."/>
            <person name="Hauser L."/>
            <person name="Kyrpides N."/>
            <person name="Ivanova N."/>
            <person name="Ovchinnikova G."/>
            <person name="Logan B."/>
            <person name="Oda Y."/>
            <person name="Harwood C."/>
            <person name="Woyke T."/>
        </authorList>
    </citation>
    <scope>NUCLEOTIDE SEQUENCE [LARGE SCALE GENOMIC DNA]</scope>
    <source>
        <strain evidence="8">DX-1</strain>
    </source>
</reference>
<evidence type="ECO:0000256" key="6">
    <source>
        <dbReference type="ARBA" id="ARBA00025321"/>
    </source>
</evidence>
<keyword evidence="4" id="KW-0472">Membrane</keyword>
<dbReference type="eggNOG" id="ENOG5033457">
    <property type="taxonomic scope" value="Bacteria"/>
</dbReference>
<dbReference type="BioCyc" id="RPAL652103:RPDX1_RS23505-MONOMER"/>
<dbReference type="AlphaFoldDB" id="E6VDZ2"/>
<evidence type="ECO:0000256" key="7">
    <source>
        <dbReference type="SAM" id="SignalP"/>
    </source>
</evidence>
<keyword evidence="7" id="KW-0732">Signal</keyword>
<keyword evidence="4" id="KW-1003">Cell membrane</keyword>
<proteinExistence type="inferred from homology"/>
<accession>E6VDZ2</accession>
<comment type="similarity">
    <text evidence="2">Belongs to the BA14k family.</text>
</comment>
<evidence type="ECO:0000313" key="8">
    <source>
        <dbReference type="EMBL" id="ADU46300.1"/>
    </source>
</evidence>
<feature type="chain" id="PRO_5003210637" description="Lectin-like protein BA14k" evidence="7">
    <location>
        <begin position="27"/>
        <end position="136"/>
    </location>
</feature>
<keyword evidence="5" id="KW-0430">Lectin</keyword>
<name>E6VDZ2_RHOPX</name>
<dbReference type="HOGENOM" id="CLU_095992_3_0_5"/>
<dbReference type="InterPro" id="IPR012413">
    <property type="entry name" value="BA14K"/>
</dbReference>
<organism evidence="8 9">
    <name type="scientific">Rhodopseudomonas palustris (strain DX-1)</name>
    <dbReference type="NCBI Taxonomy" id="652103"/>
    <lineage>
        <taxon>Bacteria</taxon>
        <taxon>Pseudomonadati</taxon>
        <taxon>Pseudomonadota</taxon>
        <taxon>Alphaproteobacteria</taxon>
        <taxon>Hyphomicrobiales</taxon>
        <taxon>Nitrobacteraceae</taxon>
        <taxon>Rhodopseudomonas</taxon>
    </lineage>
</organism>
<dbReference type="GO" id="GO:0030246">
    <property type="term" value="F:carbohydrate binding"/>
    <property type="evidence" value="ECO:0007669"/>
    <property type="project" value="UniProtKB-KW"/>
</dbReference>
<sequence precursor="true">MKISHLLPAVALVIGSLAVASAPAAAAPTMAGAAAHQAPAAAQQVQWRHHGPRHGWHGHHRGGRHGGYYHRHHGGYGWGPAIGGLAAGAIIGGAIANSQAQARGADAHAYCSQRFRSYDPASGTYLGYDGRRHACP</sequence>
<dbReference type="Proteomes" id="UP000001402">
    <property type="component" value="Chromosome"/>
</dbReference>
<evidence type="ECO:0000256" key="5">
    <source>
        <dbReference type="ARBA" id="ARBA00022734"/>
    </source>
</evidence>
<dbReference type="KEGG" id="rpx:Rpdx1_4753"/>
<dbReference type="GO" id="GO:0016020">
    <property type="term" value="C:membrane"/>
    <property type="evidence" value="ECO:0007669"/>
    <property type="project" value="UniProtKB-SubCell"/>
</dbReference>
<protein>
    <recommendedName>
        <fullName evidence="3">Lectin-like protein BA14k</fullName>
    </recommendedName>
</protein>
<comment type="subcellular location">
    <subcellularLocation>
        <location evidence="1">Membrane</location>
        <topology evidence="1">Single-pass membrane protein</topology>
    </subcellularLocation>
</comment>
<evidence type="ECO:0000313" key="9">
    <source>
        <dbReference type="Proteomes" id="UP000001402"/>
    </source>
</evidence>
<gene>
    <name evidence="8" type="ordered locus">Rpdx1_4753</name>
</gene>
<dbReference type="Pfam" id="PF07886">
    <property type="entry name" value="BA14K"/>
    <property type="match status" value="1"/>
</dbReference>
<comment type="function">
    <text evidence="6">Has immunoglobulin-binding and hemagglutination properties, and can bind to mannose. Essential for virulence. May be involved in LPS biosynthesis or polysaccharide transport.</text>
</comment>
<evidence type="ECO:0000256" key="1">
    <source>
        <dbReference type="ARBA" id="ARBA00004167"/>
    </source>
</evidence>
<evidence type="ECO:0000256" key="2">
    <source>
        <dbReference type="ARBA" id="ARBA00010270"/>
    </source>
</evidence>
<feature type="signal peptide" evidence="7">
    <location>
        <begin position="1"/>
        <end position="26"/>
    </location>
</feature>
<evidence type="ECO:0000256" key="4">
    <source>
        <dbReference type="ARBA" id="ARBA00022475"/>
    </source>
</evidence>
<dbReference type="STRING" id="652103.Rpdx1_4753"/>